<keyword evidence="4" id="KW-0967">Endosome</keyword>
<dbReference type="SUPFAM" id="SSF49348">
    <property type="entry name" value="Clathrin adaptor appendage domain"/>
    <property type="match status" value="1"/>
</dbReference>
<dbReference type="InterPro" id="IPR038425">
    <property type="entry name" value="GAT_sf"/>
</dbReference>
<dbReference type="GO" id="GO:0005802">
    <property type="term" value="C:trans-Golgi network"/>
    <property type="evidence" value="ECO:0007669"/>
    <property type="project" value="InterPro"/>
</dbReference>
<dbReference type="AlphaFoldDB" id="Q4S898"/>
<feature type="domain" description="GAE" evidence="8">
    <location>
        <begin position="291"/>
        <end position="412"/>
    </location>
</feature>
<accession>Q4S898</accession>
<dbReference type="Gene3D" id="2.60.40.1230">
    <property type="match status" value="1"/>
</dbReference>
<dbReference type="EMBL" id="CAAE01014707">
    <property type="protein sequence ID" value="CAG03134.1"/>
    <property type="molecule type" value="Genomic_DNA"/>
</dbReference>
<dbReference type="InterPro" id="IPR008152">
    <property type="entry name" value="Clathrin_a/b/g-adaptin_app_Ig"/>
</dbReference>
<evidence type="ECO:0000256" key="4">
    <source>
        <dbReference type="ARBA" id="ARBA00022753"/>
    </source>
</evidence>
<dbReference type="InterPro" id="IPR004152">
    <property type="entry name" value="GAT_dom"/>
</dbReference>
<dbReference type="Gene3D" id="1.20.58.160">
    <property type="match status" value="1"/>
</dbReference>
<dbReference type="GO" id="GO:0043130">
    <property type="term" value="F:ubiquitin binding"/>
    <property type="evidence" value="ECO:0007669"/>
    <property type="project" value="InterPro"/>
</dbReference>
<protein>
    <submittedName>
        <fullName evidence="10">(spotted green pufferfish) hypothetical protein</fullName>
    </submittedName>
</protein>
<reference evidence="10" key="2">
    <citation type="submission" date="2004-02" db="EMBL/GenBank/DDBJ databases">
        <authorList>
            <consortium name="Genoscope"/>
            <consortium name="Whitehead Institute Centre for Genome Research"/>
        </authorList>
    </citation>
    <scope>NUCLEOTIDE SEQUENCE</scope>
</reference>
<dbReference type="SUPFAM" id="SSF89009">
    <property type="entry name" value="GAT-like domain"/>
    <property type="match status" value="1"/>
</dbReference>
<dbReference type="InterPro" id="IPR044111">
    <property type="entry name" value="GAT_GGA3"/>
</dbReference>
<feature type="compositionally biased region" description="Low complexity" evidence="7">
    <location>
        <begin position="144"/>
        <end position="159"/>
    </location>
</feature>
<dbReference type="SMART" id="SM00809">
    <property type="entry name" value="Alpha_adaptinC2"/>
    <property type="match status" value="1"/>
</dbReference>
<dbReference type="GO" id="GO:0034394">
    <property type="term" value="P:protein localization to cell surface"/>
    <property type="evidence" value="ECO:0007669"/>
    <property type="project" value="TreeGrafter"/>
</dbReference>
<keyword evidence="6" id="KW-0333">Golgi apparatus</keyword>
<dbReference type="OrthoDB" id="447025at2759"/>
<dbReference type="GO" id="GO:0035091">
    <property type="term" value="F:phosphatidylinositol binding"/>
    <property type="evidence" value="ECO:0007669"/>
    <property type="project" value="InterPro"/>
</dbReference>
<sequence length="420" mass="45408">MVKEDEARVHKVTKRLHTLEEVNVNVKLLTEMLSHYDKDSSTDSDKEIIKELYERCDSLRRAAFKMATETEDNDASLGDILQASDDLSRVINSYKKIVEGLPINGDSQEPRSTAGYSESDATDTLIDLTGLDASSPPQPELFPSQSLNSVSTSSSAFPVPVLPPPPKHLAGSHGSQSSSPSHPPLNKASAALSFLDDELLSLGLNDPPGTLNSQPKPKLNELSSQWTSLQQPMPGSPALSHAKAQDLGSAPGSPLFHFLSPSHPPLHSSPGRATDVSLSNVHVPLEAIRPSKVLPVTAYDKDGVRMLLNFASDCPSGRPDVLVMVVTLLNTAPLAVHNVQLQAAVPKSMKVKLQPPSSTELAPFNPILPPASITQIMLLANPTKEKVRMRYKLAFTLGDRLCNEVGEVDQFPPQETWGRL</sequence>
<dbReference type="Pfam" id="PF02883">
    <property type="entry name" value="Alpha_adaptinC2"/>
    <property type="match status" value="1"/>
</dbReference>
<dbReference type="PROSITE" id="PS50909">
    <property type="entry name" value="GAT"/>
    <property type="match status" value="1"/>
</dbReference>
<evidence type="ECO:0000256" key="3">
    <source>
        <dbReference type="ARBA" id="ARBA00022448"/>
    </source>
</evidence>
<evidence type="ECO:0000259" key="9">
    <source>
        <dbReference type="PROSITE" id="PS50909"/>
    </source>
</evidence>
<evidence type="ECO:0000256" key="1">
    <source>
        <dbReference type="ARBA" id="ARBA00004220"/>
    </source>
</evidence>
<evidence type="ECO:0000256" key="2">
    <source>
        <dbReference type="ARBA" id="ARBA00004555"/>
    </source>
</evidence>
<comment type="subcellular location">
    <subcellularLocation>
        <location evidence="1">Early endosome membrane</location>
        <topology evidence="1">Peripheral membrane protein</topology>
    </subcellularLocation>
    <subcellularLocation>
        <location evidence="2">Golgi apparatus</location>
    </subcellularLocation>
</comment>
<dbReference type="PANTHER" id="PTHR45905">
    <property type="entry name" value="GOLGI-LOCALIZED, GAMMA-ADAPTIN EAR CONTAINING, ARF BINDING PROTEIN"/>
    <property type="match status" value="1"/>
</dbReference>
<evidence type="ECO:0000256" key="6">
    <source>
        <dbReference type="ARBA" id="ARBA00023034"/>
    </source>
</evidence>
<evidence type="ECO:0000256" key="5">
    <source>
        <dbReference type="ARBA" id="ARBA00022927"/>
    </source>
</evidence>
<dbReference type="GO" id="GO:0031901">
    <property type="term" value="C:early endosome membrane"/>
    <property type="evidence" value="ECO:0007669"/>
    <property type="project" value="UniProtKB-SubCell"/>
</dbReference>
<evidence type="ECO:0000313" key="10">
    <source>
        <dbReference type="EMBL" id="CAG03134.1"/>
    </source>
</evidence>
<dbReference type="InterPro" id="IPR027422">
    <property type="entry name" value="GGA1-3"/>
</dbReference>
<dbReference type="InterPro" id="IPR008153">
    <property type="entry name" value="GAE_dom"/>
</dbReference>
<keyword evidence="5" id="KW-0653">Protein transport</keyword>
<comment type="caution">
    <text evidence="10">The sequence shown here is derived from an EMBL/GenBank/DDBJ whole genome shotgun (WGS) entry which is preliminary data.</text>
</comment>
<feature type="non-terminal residue" evidence="10">
    <location>
        <position position="1"/>
    </location>
</feature>
<evidence type="ECO:0000256" key="7">
    <source>
        <dbReference type="SAM" id="MobiDB-lite"/>
    </source>
</evidence>
<dbReference type="PANTHER" id="PTHR45905:SF3">
    <property type="entry name" value="ADP-RIBOSYLATION FACTOR-BINDING PROTEIN GGA3"/>
    <property type="match status" value="1"/>
</dbReference>
<dbReference type="CDD" id="cd14240">
    <property type="entry name" value="GAT_GGA3"/>
    <property type="match status" value="1"/>
</dbReference>
<proteinExistence type="predicted"/>
<dbReference type="FunFam" id="2.60.40.1230:FF:000001">
    <property type="entry name" value="ADP-ribosylation factor-binding protein GGA1 isoform 1"/>
    <property type="match status" value="1"/>
</dbReference>
<dbReference type="Pfam" id="PF03127">
    <property type="entry name" value="GAT"/>
    <property type="match status" value="1"/>
</dbReference>
<dbReference type="GO" id="GO:0006893">
    <property type="term" value="P:Golgi to plasma membrane transport"/>
    <property type="evidence" value="ECO:0007669"/>
    <property type="project" value="TreeGrafter"/>
</dbReference>
<dbReference type="PROSITE" id="PS50180">
    <property type="entry name" value="GAE"/>
    <property type="match status" value="1"/>
</dbReference>
<feature type="domain" description="GAT" evidence="9">
    <location>
        <begin position="1"/>
        <end position="99"/>
    </location>
</feature>
<name>Q4S898_TETNG</name>
<feature type="compositionally biased region" description="Low complexity" evidence="7">
    <location>
        <begin position="171"/>
        <end position="180"/>
    </location>
</feature>
<gene>
    <name evidence="10" type="ORF">GSTENG00022450001</name>
</gene>
<dbReference type="InterPro" id="IPR013041">
    <property type="entry name" value="Clathrin_app_Ig-like_sf"/>
</dbReference>
<evidence type="ECO:0000259" key="8">
    <source>
        <dbReference type="PROSITE" id="PS50180"/>
    </source>
</evidence>
<feature type="region of interest" description="Disordered" evidence="7">
    <location>
        <begin position="128"/>
        <end position="187"/>
    </location>
</feature>
<dbReference type="KEGG" id="tng:GSTEN00022450G001"/>
<dbReference type="GO" id="GO:0031267">
    <property type="term" value="F:small GTPase binding"/>
    <property type="evidence" value="ECO:0007669"/>
    <property type="project" value="InterPro"/>
</dbReference>
<organism evidence="10">
    <name type="scientific">Tetraodon nigroviridis</name>
    <name type="common">Spotted green pufferfish</name>
    <name type="synonym">Chelonodon nigroviridis</name>
    <dbReference type="NCBI Taxonomy" id="99883"/>
    <lineage>
        <taxon>Eukaryota</taxon>
        <taxon>Metazoa</taxon>
        <taxon>Chordata</taxon>
        <taxon>Craniata</taxon>
        <taxon>Vertebrata</taxon>
        <taxon>Euteleostomi</taxon>
        <taxon>Actinopterygii</taxon>
        <taxon>Neopterygii</taxon>
        <taxon>Teleostei</taxon>
        <taxon>Neoteleostei</taxon>
        <taxon>Acanthomorphata</taxon>
        <taxon>Eupercaria</taxon>
        <taxon>Tetraodontiformes</taxon>
        <taxon>Tetradontoidea</taxon>
        <taxon>Tetraodontidae</taxon>
        <taxon>Tetraodon</taxon>
    </lineage>
</organism>
<dbReference type="GO" id="GO:0006886">
    <property type="term" value="P:intracellular protein transport"/>
    <property type="evidence" value="ECO:0007669"/>
    <property type="project" value="InterPro"/>
</dbReference>
<reference evidence="10" key="1">
    <citation type="journal article" date="2004" name="Nature">
        <title>Genome duplication in the teleost fish Tetraodon nigroviridis reveals the early vertebrate proto-karyotype.</title>
        <authorList>
            <person name="Jaillon O."/>
            <person name="Aury J.-M."/>
            <person name="Brunet F."/>
            <person name="Petit J.-L."/>
            <person name="Stange-Thomann N."/>
            <person name="Mauceli E."/>
            <person name="Bouneau L."/>
            <person name="Fischer C."/>
            <person name="Ozouf-Costaz C."/>
            <person name="Bernot A."/>
            <person name="Nicaud S."/>
            <person name="Jaffe D."/>
            <person name="Fisher S."/>
            <person name="Lutfalla G."/>
            <person name="Dossat C."/>
            <person name="Segurens B."/>
            <person name="Dasilva C."/>
            <person name="Salanoubat M."/>
            <person name="Levy M."/>
            <person name="Boudet N."/>
            <person name="Castellano S."/>
            <person name="Anthouard V."/>
            <person name="Jubin C."/>
            <person name="Castelli V."/>
            <person name="Katinka M."/>
            <person name="Vacherie B."/>
            <person name="Biemont C."/>
            <person name="Skalli Z."/>
            <person name="Cattolico L."/>
            <person name="Poulain J."/>
            <person name="De Berardinis V."/>
            <person name="Cruaud C."/>
            <person name="Duprat S."/>
            <person name="Brottier P."/>
            <person name="Coutanceau J.-P."/>
            <person name="Gouzy J."/>
            <person name="Parra G."/>
            <person name="Lardier G."/>
            <person name="Chapple C."/>
            <person name="McKernan K.J."/>
            <person name="McEwan P."/>
            <person name="Bosak S."/>
            <person name="Kellis M."/>
            <person name="Volff J.-N."/>
            <person name="Guigo R."/>
            <person name="Zody M.C."/>
            <person name="Mesirov J."/>
            <person name="Lindblad-Toh K."/>
            <person name="Birren B."/>
            <person name="Nusbaum C."/>
            <person name="Kahn D."/>
            <person name="Robinson-Rechavi M."/>
            <person name="Laudet V."/>
            <person name="Schachter V."/>
            <person name="Quetier F."/>
            <person name="Saurin W."/>
            <person name="Scarpelli C."/>
            <person name="Wincker P."/>
            <person name="Lander E.S."/>
            <person name="Weissenbach J."/>
            <person name="Roest Crollius H."/>
        </authorList>
    </citation>
    <scope>NUCLEOTIDE SEQUENCE [LARGE SCALE GENOMIC DNA]</scope>
</reference>
<feature type="region of interest" description="Disordered" evidence="7">
    <location>
        <begin position="226"/>
        <end position="253"/>
    </location>
</feature>
<keyword evidence="3" id="KW-0813">Transport</keyword>